<reference evidence="2" key="1">
    <citation type="journal article" date="2015" name="Genome Announc.">
        <title>Draft genome sequence of Talaromyces cellulolyticus strain Y-94, a source of lignocellulosic biomass-degrading enzymes.</title>
        <authorList>
            <person name="Fujii T."/>
            <person name="Koike H."/>
            <person name="Sawayama S."/>
            <person name="Yano S."/>
            <person name="Inoue H."/>
        </authorList>
    </citation>
    <scope>NUCLEOTIDE SEQUENCE [LARGE SCALE GENOMIC DNA]</scope>
    <source>
        <strain evidence="2">Y-94</strain>
    </source>
</reference>
<keyword evidence="2" id="KW-1185">Reference proteome</keyword>
<gene>
    <name evidence="1" type="ORF">TCE0_034r11613</name>
</gene>
<dbReference type="Proteomes" id="UP000053095">
    <property type="component" value="Unassembled WGS sequence"/>
</dbReference>
<dbReference type="AlphaFoldDB" id="A0A6V8HFD2"/>
<evidence type="ECO:0000313" key="1">
    <source>
        <dbReference type="EMBL" id="GAM39786.1"/>
    </source>
</evidence>
<organism evidence="1 2">
    <name type="scientific">Talaromyces pinophilus</name>
    <name type="common">Penicillium pinophilum</name>
    <dbReference type="NCBI Taxonomy" id="128442"/>
    <lineage>
        <taxon>Eukaryota</taxon>
        <taxon>Fungi</taxon>
        <taxon>Dikarya</taxon>
        <taxon>Ascomycota</taxon>
        <taxon>Pezizomycotina</taxon>
        <taxon>Eurotiomycetes</taxon>
        <taxon>Eurotiomycetidae</taxon>
        <taxon>Eurotiales</taxon>
        <taxon>Trichocomaceae</taxon>
        <taxon>Talaromyces</taxon>
        <taxon>Talaromyces sect. Talaromyces</taxon>
    </lineage>
</organism>
<name>A0A6V8HFD2_TALPI</name>
<evidence type="ECO:0000313" key="2">
    <source>
        <dbReference type="Proteomes" id="UP000053095"/>
    </source>
</evidence>
<comment type="caution">
    <text evidence="1">The sequence shown here is derived from an EMBL/GenBank/DDBJ whole genome shotgun (WGS) entry which is preliminary data.</text>
</comment>
<protein>
    <submittedName>
        <fullName evidence="1">Uncharacterized protein</fullName>
    </submittedName>
</protein>
<sequence length="537" mass="60141">MDQNNQVDAVDTPWPYRAGYPRLLRPSVTCEPIDKEANPIHEAQFEALKSRINTIIDHYNIPRGPHSPEVVYRAQRWGSLTLPRVIVDCIFEKGKSDSKMWAKAVTEIYTAAKQAAEEGKEIGVELCDRRFADTSHICTPPDSGRLKANWEEGLGYRHQILQLFENLPTTFQVMIPVGRCAAGWREYEWTTVVLFEAMNAEDVAWDSLEERVRSILPGSIDIEIRQRAAPLFCGDDLGAIAREVNLAQYARPPRAGCEISQQNDNTKAGTMGGYVITENTDTKERTTFGVTNAHVALANYKETPFDAPAGEGISIQSPGAKNVKKSEKKLLKYLAETEERTETQHTRAEEIYLQENADNPPIPKNTTCNFWDVDSLVNPQDAEKHIKVVPRLSRSESYTMGIVSDFRAVTVFGEKGQPGSWEVEAWAITCPRRLHSLDDDDPGPWPFASPGDSGSFIIAAAGWEYDGHDNKITMLSMRQEALLGRNDYSSQPFIVGLLFATSHDLDITVATETVCSEALQEAEERLLSWLKAKYETK</sequence>
<accession>A0A6V8HFD2</accession>
<dbReference type="EMBL" id="DF933830">
    <property type="protein sequence ID" value="GAM39786.1"/>
    <property type="molecule type" value="Genomic_DNA"/>
</dbReference>
<proteinExistence type="predicted"/>